<feature type="compositionally biased region" description="Basic and acidic residues" evidence="1">
    <location>
        <begin position="279"/>
        <end position="299"/>
    </location>
</feature>
<dbReference type="EMBL" id="VIIS01002118">
    <property type="protein sequence ID" value="KAF0288326.1"/>
    <property type="molecule type" value="Genomic_DNA"/>
</dbReference>
<proteinExistence type="predicted"/>
<keyword evidence="3" id="KW-1185">Reference proteome</keyword>
<dbReference type="EMBL" id="VIIS01002118">
    <property type="protein sequence ID" value="KAF0288327.1"/>
    <property type="molecule type" value="Genomic_DNA"/>
</dbReference>
<feature type="region of interest" description="Disordered" evidence="1">
    <location>
        <begin position="64"/>
        <end position="205"/>
    </location>
</feature>
<comment type="caution">
    <text evidence="2">The sequence shown here is derived from an EMBL/GenBank/DDBJ whole genome shotgun (WGS) entry which is preliminary data.</text>
</comment>
<dbReference type="OrthoDB" id="10670078at2759"/>
<feature type="compositionally biased region" description="Low complexity" evidence="1">
    <location>
        <begin position="132"/>
        <end position="154"/>
    </location>
</feature>
<feature type="compositionally biased region" description="Basic and acidic residues" evidence="1">
    <location>
        <begin position="84"/>
        <end position="103"/>
    </location>
</feature>
<reference evidence="2 3" key="1">
    <citation type="submission" date="2019-07" db="EMBL/GenBank/DDBJ databases">
        <title>Draft genome assembly of a fouling barnacle, Amphibalanus amphitrite (Darwin, 1854): The first reference genome for Thecostraca.</title>
        <authorList>
            <person name="Kim W."/>
        </authorList>
    </citation>
    <scope>NUCLEOTIDE SEQUENCE [LARGE SCALE GENOMIC DNA]</scope>
    <source>
        <strain evidence="2">SNU_AA5</strain>
        <tissue evidence="2">Soma without cirri and trophi</tissue>
    </source>
</reference>
<accession>A0A6A4V0T4</accession>
<protein>
    <submittedName>
        <fullName evidence="2">Uncharacterized protein</fullName>
    </submittedName>
</protein>
<gene>
    <name evidence="2" type="ORF">FJT64_013313</name>
</gene>
<feature type="compositionally biased region" description="Basic and acidic residues" evidence="1">
    <location>
        <begin position="110"/>
        <end position="122"/>
    </location>
</feature>
<dbReference type="Proteomes" id="UP000440578">
    <property type="component" value="Unassembled WGS sequence"/>
</dbReference>
<feature type="compositionally biased region" description="Basic and acidic residues" evidence="1">
    <location>
        <begin position="20"/>
        <end position="29"/>
    </location>
</feature>
<organism evidence="2 3">
    <name type="scientific">Amphibalanus amphitrite</name>
    <name type="common">Striped barnacle</name>
    <name type="synonym">Balanus amphitrite</name>
    <dbReference type="NCBI Taxonomy" id="1232801"/>
    <lineage>
        <taxon>Eukaryota</taxon>
        <taxon>Metazoa</taxon>
        <taxon>Ecdysozoa</taxon>
        <taxon>Arthropoda</taxon>
        <taxon>Crustacea</taxon>
        <taxon>Multicrustacea</taxon>
        <taxon>Cirripedia</taxon>
        <taxon>Thoracica</taxon>
        <taxon>Thoracicalcarea</taxon>
        <taxon>Balanomorpha</taxon>
        <taxon>Balanoidea</taxon>
        <taxon>Balanidae</taxon>
        <taxon>Amphibalaninae</taxon>
        <taxon>Amphibalanus</taxon>
    </lineage>
</organism>
<evidence type="ECO:0000313" key="2">
    <source>
        <dbReference type="EMBL" id="KAF0288326.1"/>
    </source>
</evidence>
<feature type="region of interest" description="Disordered" evidence="1">
    <location>
        <begin position="225"/>
        <end position="299"/>
    </location>
</feature>
<dbReference type="AlphaFoldDB" id="A0A6A4V0T4"/>
<feature type="region of interest" description="Disordered" evidence="1">
    <location>
        <begin position="1"/>
        <end position="51"/>
    </location>
</feature>
<feature type="compositionally biased region" description="Basic and acidic residues" evidence="1">
    <location>
        <begin position="252"/>
        <end position="272"/>
    </location>
</feature>
<sequence length="299" mass="33982">MFAEVTEVTPPRVTARRRWQRPEAGHSPEETVVGKQSRQPPPITPRKSLSISLRSETETVLVGLREEGIPCVPSADELEDIDKDDEREREDKVGSRPSSTKDEEANEENVDMRRKIEQERLPSAEQLHQEQTSPFSSTSSSSTVTPSSSPLHSPDPVPCSLTPEPVTPPRPQPIERQFLAPADHQRSPVPTPRLSRGDLRLSRSNRPALRRLQLMRRTLEREHDALSSALARAETAITGRPNPEIHPSQDTSDLKIGFRWDRPQTERPEMRLDSPQLDDLAKRNRDRQRRLEERKKAGQ</sequence>
<evidence type="ECO:0000256" key="1">
    <source>
        <dbReference type="SAM" id="MobiDB-lite"/>
    </source>
</evidence>
<name>A0A6A4V0T4_AMPAM</name>
<evidence type="ECO:0000313" key="3">
    <source>
        <dbReference type="Proteomes" id="UP000440578"/>
    </source>
</evidence>
<dbReference type="EMBL" id="VIIS01002118">
    <property type="protein sequence ID" value="KAF0288328.1"/>
    <property type="molecule type" value="Genomic_DNA"/>
</dbReference>